<accession>A0A1Y2CBW4</accession>
<dbReference type="GO" id="GO:0005737">
    <property type="term" value="C:cytoplasm"/>
    <property type="evidence" value="ECO:0007669"/>
    <property type="project" value="TreeGrafter"/>
</dbReference>
<dbReference type="GO" id="GO:0005929">
    <property type="term" value="C:cilium"/>
    <property type="evidence" value="ECO:0007669"/>
    <property type="project" value="TreeGrafter"/>
</dbReference>
<name>A0A1Y2CBW4_9FUNG</name>
<keyword evidence="2" id="KW-1185">Reference proteome</keyword>
<evidence type="ECO:0000313" key="2">
    <source>
        <dbReference type="Proteomes" id="UP000193642"/>
    </source>
</evidence>
<organism evidence="1 2">
    <name type="scientific">Rhizoclosmatium globosum</name>
    <dbReference type="NCBI Taxonomy" id="329046"/>
    <lineage>
        <taxon>Eukaryota</taxon>
        <taxon>Fungi</taxon>
        <taxon>Fungi incertae sedis</taxon>
        <taxon>Chytridiomycota</taxon>
        <taxon>Chytridiomycota incertae sedis</taxon>
        <taxon>Chytridiomycetes</taxon>
        <taxon>Chytridiales</taxon>
        <taxon>Chytriomycetaceae</taxon>
        <taxon>Rhizoclosmatium</taxon>
    </lineage>
</organism>
<proteinExistence type="predicted"/>
<dbReference type="PANTHER" id="PTHR15176">
    <property type="entry name" value="NEPHROCYSTIN"/>
    <property type="match status" value="1"/>
</dbReference>
<gene>
    <name evidence="1" type="ORF">BCR33DRAFT_766477</name>
</gene>
<sequence>MKRANIEAKQRKSTTIVKQADKARDINLPKGCSESVLSTFRQNEDKVLSATLRPTVNSSGSGFTNLSMDPTTKRLRSCPVQCTIGFSLIEAKNIEPLIGDRRVLGRHVRMALFDNTDILSNVHSIPAIHMREVPNLWKFSSKASLLFPKDDENTCFLRTNDVDIKLCILFELCALVEMSEVKNKTDIIEVSVGWGMLPLFTSDGTAIENKSYDIRLYSGSPYSKEAFAKEFTEKKSFFQTLIHGNKHPRLNIKVWKLGQGILDEINQLPESICSFLSAVPVMAKYRQIMCDTLIRDKNYGPRQDPALAVFPTICNQSDLLHLLSIIWERKTKSVSQKKMKNSKLQVHLKQKFGECVMLVWPILHMHEFPAYIEGHEKVSASRMAFANNIQELGMIELLGKNRDQYGIAPFDMAELASNFP</sequence>
<dbReference type="InterPro" id="IPR039687">
    <property type="entry name" value="NPHP1"/>
</dbReference>
<protein>
    <submittedName>
        <fullName evidence="1">Uncharacterized protein</fullName>
    </submittedName>
</protein>
<dbReference type="AlphaFoldDB" id="A0A1Y2CBW4"/>
<dbReference type="EMBL" id="MCGO01000024">
    <property type="protein sequence ID" value="ORY43815.1"/>
    <property type="molecule type" value="Genomic_DNA"/>
</dbReference>
<dbReference type="PANTHER" id="PTHR15176:SF1">
    <property type="entry name" value="NEPHROCYSTIN-1"/>
    <property type="match status" value="1"/>
</dbReference>
<evidence type="ECO:0000313" key="1">
    <source>
        <dbReference type="EMBL" id="ORY43815.1"/>
    </source>
</evidence>
<dbReference type="OrthoDB" id="5340910at2759"/>
<reference evidence="1 2" key="1">
    <citation type="submission" date="2016-07" db="EMBL/GenBank/DDBJ databases">
        <title>Pervasive Adenine N6-methylation of Active Genes in Fungi.</title>
        <authorList>
            <consortium name="DOE Joint Genome Institute"/>
            <person name="Mondo S.J."/>
            <person name="Dannebaum R.O."/>
            <person name="Kuo R.C."/>
            <person name="Labutti K."/>
            <person name="Haridas S."/>
            <person name="Kuo A."/>
            <person name="Salamov A."/>
            <person name="Ahrendt S.R."/>
            <person name="Lipzen A."/>
            <person name="Sullivan W."/>
            <person name="Andreopoulos W.B."/>
            <person name="Clum A."/>
            <person name="Lindquist E."/>
            <person name="Daum C."/>
            <person name="Ramamoorthy G.K."/>
            <person name="Gryganskyi A."/>
            <person name="Culley D."/>
            <person name="Magnuson J.K."/>
            <person name="James T.Y."/>
            <person name="O'Malley M.A."/>
            <person name="Stajich J.E."/>
            <person name="Spatafora J.W."/>
            <person name="Visel A."/>
            <person name="Grigoriev I.V."/>
        </authorList>
    </citation>
    <scope>NUCLEOTIDE SEQUENCE [LARGE SCALE GENOMIC DNA]</scope>
    <source>
        <strain evidence="1 2">JEL800</strain>
    </source>
</reference>
<dbReference type="STRING" id="329046.A0A1Y2CBW4"/>
<comment type="caution">
    <text evidence="1">The sequence shown here is derived from an EMBL/GenBank/DDBJ whole genome shotgun (WGS) entry which is preliminary data.</text>
</comment>
<dbReference type="Proteomes" id="UP000193642">
    <property type="component" value="Unassembled WGS sequence"/>
</dbReference>